<evidence type="ECO:0000313" key="10">
    <source>
        <dbReference type="Proteomes" id="UP001169066"/>
    </source>
</evidence>
<evidence type="ECO:0000313" key="9">
    <source>
        <dbReference type="EMBL" id="MDM5263155.1"/>
    </source>
</evidence>
<dbReference type="Pfam" id="PF02518">
    <property type="entry name" value="HATPase_c"/>
    <property type="match status" value="1"/>
</dbReference>
<dbReference type="Gene3D" id="1.10.287.130">
    <property type="match status" value="1"/>
</dbReference>
<dbReference type="PANTHER" id="PTHR45453:SF1">
    <property type="entry name" value="PHOSPHATE REGULON SENSOR PROTEIN PHOR"/>
    <property type="match status" value="1"/>
</dbReference>
<evidence type="ECO:0000256" key="5">
    <source>
        <dbReference type="ARBA" id="ARBA00022777"/>
    </source>
</evidence>
<name>A0ABT7QPX2_9BACT</name>
<dbReference type="Pfam" id="PF00512">
    <property type="entry name" value="HisKA"/>
    <property type="match status" value="1"/>
</dbReference>
<accession>A0ABT7QPX2</accession>
<dbReference type="GO" id="GO:0016301">
    <property type="term" value="F:kinase activity"/>
    <property type="evidence" value="ECO:0007669"/>
    <property type="project" value="UniProtKB-KW"/>
</dbReference>
<dbReference type="CDD" id="cd00082">
    <property type="entry name" value="HisKA"/>
    <property type="match status" value="1"/>
</dbReference>
<keyword evidence="5 9" id="KW-0418">Kinase</keyword>
<sequence>MKRYERESFLKSFLIFLILLEVLLAINFWNEYQIKKVEIEDKIHIEMKLCAFSLQCAGLTTDFVDKDENKEENILYQDGGFYSYFKVPTSEKYLMKVMYSQENYLQRVGKLANKLYGKFLFYSVFAAFVSLLFSFYALMPLQRALRINEEFVKDILHDFNTPLSSMLINLKLFKREIGDNQKIQRLENNIQSILSLQDNLRIFLKGVPAQSERFSLKELVQDRVHYFEVLYPDVNYKIAIDKTTLETNKDAFTRILDNLLSNAGKYNSVNGDVDIVLLGSSLTIQDTGKGIKHPSRVFDRYYKEQDRGIGIGLHIVKKLCDELTIPIKIQSKKNKGTKIELNLYNVIFVK</sequence>
<evidence type="ECO:0000259" key="8">
    <source>
        <dbReference type="PROSITE" id="PS50109"/>
    </source>
</evidence>
<evidence type="ECO:0000256" key="6">
    <source>
        <dbReference type="ARBA" id="ARBA00023012"/>
    </source>
</evidence>
<keyword evidence="7" id="KW-1133">Transmembrane helix</keyword>
<dbReference type="PROSITE" id="PS50109">
    <property type="entry name" value="HIS_KIN"/>
    <property type="match status" value="1"/>
</dbReference>
<dbReference type="Gene3D" id="3.30.565.10">
    <property type="entry name" value="Histidine kinase-like ATPase, C-terminal domain"/>
    <property type="match status" value="1"/>
</dbReference>
<feature type="transmembrane region" description="Helical" evidence="7">
    <location>
        <begin position="12"/>
        <end position="29"/>
    </location>
</feature>
<dbReference type="Proteomes" id="UP001169066">
    <property type="component" value="Unassembled WGS sequence"/>
</dbReference>
<comment type="catalytic activity">
    <reaction evidence="1">
        <text>ATP + protein L-histidine = ADP + protein N-phospho-L-histidine.</text>
        <dbReference type="EC" id="2.7.13.3"/>
    </reaction>
</comment>
<evidence type="ECO:0000256" key="2">
    <source>
        <dbReference type="ARBA" id="ARBA00012438"/>
    </source>
</evidence>
<evidence type="ECO:0000256" key="3">
    <source>
        <dbReference type="ARBA" id="ARBA00022553"/>
    </source>
</evidence>
<keyword evidence="7" id="KW-0812">Transmembrane</keyword>
<dbReference type="InterPro" id="IPR036890">
    <property type="entry name" value="HATPase_C_sf"/>
</dbReference>
<comment type="caution">
    <text evidence="9">The sequence shown here is derived from an EMBL/GenBank/DDBJ whole genome shotgun (WGS) entry which is preliminary data.</text>
</comment>
<keyword evidence="3" id="KW-0597">Phosphoprotein</keyword>
<gene>
    <name evidence="9" type="ORF">PF327_02995</name>
</gene>
<dbReference type="RefSeq" id="WP_289401264.1">
    <property type="nucleotide sequence ID" value="NZ_JAQIBC010000001.1"/>
</dbReference>
<dbReference type="PANTHER" id="PTHR45453">
    <property type="entry name" value="PHOSPHATE REGULON SENSOR PROTEIN PHOR"/>
    <property type="match status" value="1"/>
</dbReference>
<dbReference type="PRINTS" id="PR00344">
    <property type="entry name" value="BCTRLSENSOR"/>
</dbReference>
<proteinExistence type="predicted"/>
<dbReference type="SMART" id="SM00387">
    <property type="entry name" value="HATPase_c"/>
    <property type="match status" value="1"/>
</dbReference>
<keyword evidence="10" id="KW-1185">Reference proteome</keyword>
<protein>
    <recommendedName>
        <fullName evidence="2">histidine kinase</fullName>
        <ecNumber evidence="2">2.7.13.3</ecNumber>
    </recommendedName>
</protein>
<evidence type="ECO:0000256" key="4">
    <source>
        <dbReference type="ARBA" id="ARBA00022679"/>
    </source>
</evidence>
<dbReference type="EC" id="2.7.13.3" evidence="2"/>
<dbReference type="SUPFAM" id="SSF55874">
    <property type="entry name" value="ATPase domain of HSP90 chaperone/DNA topoisomerase II/histidine kinase"/>
    <property type="match status" value="1"/>
</dbReference>
<dbReference type="InterPro" id="IPR003661">
    <property type="entry name" value="HisK_dim/P_dom"/>
</dbReference>
<keyword evidence="7" id="KW-0472">Membrane</keyword>
<dbReference type="InterPro" id="IPR050351">
    <property type="entry name" value="BphY/WalK/GraS-like"/>
</dbReference>
<evidence type="ECO:0000256" key="7">
    <source>
        <dbReference type="SAM" id="Phobius"/>
    </source>
</evidence>
<organism evidence="9 10">
    <name type="scientific">Sulfurovum xiamenensis</name>
    <dbReference type="NCBI Taxonomy" id="3019066"/>
    <lineage>
        <taxon>Bacteria</taxon>
        <taxon>Pseudomonadati</taxon>
        <taxon>Campylobacterota</taxon>
        <taxon>Epsilonproteobacteria</taxon>
        <taxon>Campylobacterales</taxon>
        <taxon>Sulfurovaceae</taxon>
        <taxon>Sulfurovum</taxon>
    </lineage>
</organism>
<evidence type="ECO:0000256" key="1">
    <source>
        <dbReference type="ARBA" id="ARBA00000085"/>
    </source>
</evidence>
<dbReference type="InterPro" id="IPR004358">
    <property type="entry name" value="Sig_transdc_His_kin-like_C"/>
</dbReference>
<keyword evidence="4" id="KW-0808">Transferase</keyword>
<dbReference type="EMBL" id="JAQIBC010000001">
    <property type="protein sequence ID" value="MDM5263155.1"/>
    <property type="molecule type" value="Genomic_DNA"/>
</dbReference>
<reference evidence="9" key="1">
    <citation type="submission" date="2023-01" db="EMBL/GenBank/DDBJ databases">
        <title>Sulfurovum sp. XTW-4 genome assembly.</title>
        <authorList>
            <person name="Wang J."/>
        </authorList>
    </citation>
    <scope>NUCLEOTIDE SEQUENCE</scope>
    <source>
        <strain evidence="9">XTW-4</strain>
    </source>
</reference>
<dbReference type="InterPro" id="IPR005467">
    <property type="entry name" value="His_kinase_dom"/>
</dbReference>
<keyword evidence="6" id="KW-0902">Two-component regulatory system</keyword>
<dbReference type="SUPFAM" id="SSF47384">
    <property type="entry name" value="Homodimeric domain of signal transducing histidine kinase"/>
    <property type="match status" value="1"/>
</dbReference>
<feature type="domain" description="Histidine kinase" evidence="8">
    <location>
        <begin position="154"/>
        <end position="347"/>
    </location>
</feature>
<dbReference type="InterPro" id="IPR036097">
    <property type="entry name" value="HisK_dim/P_sf"/>
</dbReference>
<dbReference type="SMART" id="SM00388">
    <property type="entry name" value="HisKA"/>
    <property type="match status" value="1"/>
</dbReference>
<dbReference type="InterPro" id="IPR003594">
    <property type="entry name" value="HATPase_dom"/>
</dbReference>
<feature type="transmembrane region" description="Helical" evidence="7">
    <location>
        <begin position="119"/>
        <end position="138"/>
    </location>
</feature>